<protein>
    <submittedName>
        <fullName evidence="1">Uncharacterized protein</fullName>
    </submittedName>
</protein>
<keyword evidence="2" id="KW-1185">Reference proteome</keyword>
<name>A0ABN8I5G0_9NEOP</name>
<feature type="non-terminal residue" evidence="1">
    <location>
        <position position="1"/>
    </location>
</feature>
<evidence type="ECO:0000313" key="2">
    <source>
        <dbReference type="Proteomes" id="UP000837857"/>
    </source>
</evidence>
<dbReference type="EMBL" id="OW152831">
    <property type="protein sequence ID" value="CAH2049083.1"/>
    <property type="molecule type" value="Genomic_DNA"/>
</dbReference>
<evidence type="ECO:0000313" key="1">
    <source>
        <dbReference type="EMBL" id="CAH2049083.1"/>
    </source>
</evidence>
<gene>
    <name evidence="1" type="ORF">IPOD504_LOCUS6587</name>
</gene>
<accession>A0ABN8I5G0</accession>
<sequence>MRPTSNWRRGARTTDAHVFPGTRLAAKGARVQGWDVEPIAAQDSRLHSLLAGDVASIFITRLSATAVPYSSALICAWQTPISGERAACASHICRGLGSRALISRPSPGPIGCSGVDKLIDSEYRHVGRPANEISDRSGLIQTPESILRRDSE</sequence>
<reference evidence="1" key="1">
    <citation type="submission" date="2022-03" db="EMBL/GenBank/DDBJ databases">
        <authorList>
            <person name="Martin H S."/>
        </authorList>
    </citation>
    <scope>NUCLEOTIDE SEQUENCE</scope>
</reference>
<dbReference type="Proteomes" id="UP000837857">
    <property type="component" value="Chromosome 19"/>
</dbReference>
<organism evidence="1 2">
    <name type="scientific">Iphiclides podalirius</name>
    <name type="common">scarce swallowtail</name>
    <dbReference type="NCBI Taxonomy" id="110791"/>
    <lineage>
        <taxon>Eukaryota</taxon>
        <taxon>Metazoa</taxon>
        <taxon>Ecdysozoa</taxon>
        <taxon>Arthropoda</taxon>
        <taxon>Hexapoda</taxon>
        <taxon>Insecta</taxon>
        <taxon>Pterygota</taxon>
        <taxon>Neoptera</taxon>
        <taxon>Endopterygota</taxon>
        <taxon>Lepidoptera</taxon>
        <taxon>Glossata</taxon>
        <taxon>Ditrysia</taxon>
        <taxon>Papilionoidea</taxon>
        <taxon>Papilionidae</taxon>
        <taxon>Papilioninae</taxon>
        <taxon>Iphiclides</taxon>
    </lineage>
</organism>
<proteinExistence type="predicted"/>